<proteinExistence type="predicted"/>
<protein>
    <recommendedName>
        <fullName evidence="3">DUF3592 domain-containing protein</fullName>
    </recommendedName>
</protein>
<organism evidence="1 2">
    <name type="scientific">Sphingorhabdus pulchriflava</name>
    <dbReference type="NCBI Taxonomy" id="2292257"/>
    <lineage>
        <taxon>Bacteria</taxon>
        <taxon>Pseudomonadati</taxon>
        <taxon>Pseudomonadota</taxon>
        <taxon>Alphaproteobacteria</taxon>
        <taxon>Sphingomonadales</taxon>
        <taxon>Sphingomonadaceae</taxon>
        <taxon>Sphingorhabdus</taxon>
    </lineage>
</organism>
<comment type="caution">
    <text evidence="1">The sequence shown here is derived from an EMBL/GenBank/DDBJ whole genome shotgun (WGS) entry which is preliminary data.</text>
</comment>
<reference evidence="2" key="1">
    <citation type="submission" date="2018-08" db="EMBL/GenBank/DDBJ databases">
        <authorList>
            <person name="Kim S.-J."/>
            <person name="Jung G.-Y."/>
        </authorList>
    </citation>
    <scope>NUCLEOTIDE SEQUENCE [LARGE SCALE GENOMIC DNA]</scope>
    <source>
        <strain evidence="2">GY_G</strain>
    </source>
</reference>
<dbReference type="Proteomes" id="UP000263833">
    <property type="component" value="Unassembled WGS sequence"/>
</dbReference>
<evidence type="ECO:0008006" key="3">
    <source>
        <dbReference type="Google" id="ProtNLM"/>
    </source>
</evidence>
<dbReference type="OrthoDB" id="7605456at2"/>
<gene>
    <name evidence="1" type="ORF">DXH95_15665</name>
</gene>
<dbReference type="AlphaFoldDB" id="A0A371B2I1"/>
<name>A0A371B2I1_9SPHN</name>
<evidence type="ECO:0000313" key="2">
    <source>
        <dbReference type="Proteomes" id="UP000263833"/>
    </source>
</evidence>
<dbReference type="RefSeq" id="WP_115550492.1">
    <property type="nucleotide sequence ID" value="NZ_QRGP01000003.1"/>
</dbReference>
<accession>A0A371B2I1</accession>
<dbReference type="EMBL" id="QRGP01000003">
    <property type="protein sequence ID" value="RDV01714.1"/>
    <property type="molecule type" value="Genomic_DNA"/>
</dbReference>
<keyword evidence="2" id="KW-1185">Reference proteome</keyword>
<evidence type="ECO:0000313" key="1">
    <source>
        <dbReference type="EMBL" id="RDV01714.1"/>
    </source>
</evidence>
<sequence>MTWIVPVLLLVAAFVGFGVWRGRQFGELARRGTPVTGRIVRKFRAGNADISGSRSRRLSFTYTGPDGREYRRAASVNIGKWAEYEEGSEIALICLPDNPGVSAPAWLVDLAREALAKRK</sequence>